<dbReference type="GO" id="GO:0016020">
    <property type="term" value="C:membrane"/>
    <property type="evidence" value="ECO:0007669"/>
    <property type="project" value="UniProtKB-SubCell"/>
</dbReference>
<keyword evidence="8" id="KW-1185">Reference proteome</keyword>
<evidence type="ECO:0000256" key="1">
    <source>
        <dbReference type="ARBA" id="ARBA00004370"/>
    </source>
</evidence>
<dbReference type="InterPro" id="IPR006685">
    <property type="entry name" value="MscS_channel_2nd"/>
</dbReference>
<evidence type="ECO:0000256" key="2">
    <source>
        <dbReference type="ARBA" id="ARBA00022692"/>
    </source>
</evidence>
<dbReference type="PANTHER" id="PTHR30221:SF1">
    <property type="entry name" value="SMALL-CONDUCTANCE MECHANOSENSITIVE CHANNEL"/>
    <property type="match status" value="1"/>
</dbReference>
<dbReference type="EMBL" id="FNQK01000001">
    <property type="protein sequence ID" value="SDZ74907.1"/>
    <property type="molecule type" value="Genomic_DNA"/>
</dbReference>
<dbReference type="Proteomes" id="UP000198846">
    <property type="component" value="Unassembled WGS sequence"/>
</dbReference>
<dbReference type="PANTHER" id="PTHR30221">
    <property type="entry name" value="SMALL-CONDUCTANCE MECHANOSENSITIVE CHANNEL"/>
    <property type="match status" value="1"/>
</dbReference>
<evidence type="ECO:0000313" key="8">
    <source>
        <dbReference type="Proteomes" id="UP000198846"/>
    </source>
</evidence>
<feature type="transmembrane region" description="Helical" evidence="5">
    <location>
        <begin position="82"/>
        <end position="104"/>
    </location>
</feature>
<evidence type="ECO:0000256" key="3">
    <source>
        <dbReference type="ARBA" id="ARBA00022989"/>
    </source>
</evidence>
<keyword evidence="2 5" id="KW-0812">Transmembrane</keyword>
<sequence>MNFKKTTSHFKRSVTIYSAIAIVLLALYYVLELPYFDKWDDFIPFVKKLSVSLFLICLIVILSKIISGIVDSQEHLLGDKYNLLRIIRFLTIVSSIIVVAAFLFQNLIAAAVSFGLLSLVLGFALQAPIASFIAWIYLIFRRSYLVGDRIQMKDFRGDVVEISYLDTSILECQGDYLGNDRKSGRIIRFPNSLILKEEIINYSGPQAPFIWNETAVQIAFTSDLEFVERCLLQIAQEDFNTHYPECVGRAKVNLWDAQVYFRNNQYAWMEAVVSYPVQPGDMAARRNRILKAVLPLLNKNPDKVQFPEGARR</sequence>
<dbReference type="SUPFAM" id="SSF50182">
    <property type="entry name" value="Sm-like ribonucleoproteins"/>
    <property type="match status" value="1"/>
</dbReference>
<reference evidence="7 8" key="1">
    <citation type="submission" date="2016-10" db="EMBL/GenBank/DDBJ databases">
        <authorList>
            <person name="de Groot N.N."/>
        </authorList>
    </citation>
    <scope>NUCLEOTIDE SEQUENCE [LARGE SCALE GENOMIC DNA]</scope>
    <source>
        <strain evidence="7 8">DSM 23842</strain>
    </source>
</reference>
<dbReference type="InterPro" id="IPR010920">
    <property type="entry name" value="LSM_dom_sf"/>
</dbReference>
<feature type="transmembrane region" description="Helical" evidence="5">
    <location>
        <begin position="51"/>
        <end position="70"/>
    </location>
</feature>
<evidence type="ECO:0000256" key="5">
    <source>
        <dbReference type="SAM" id="Phobius"/>
    </source>
</evidence>
<keyword evidence="4 5" id="KW-0472">Membrane</keyword>
<gene>
    <name evidence="7" type="ORF">SAMN04487990_101216</name>
</gene>
<comment type="subcellular location">
    <subcellularLocation>
        <location evidence="1">Membrane</location>
    </subcellularLocation>
</comment>
<dbReference type="AlphaFoldDB" id="A0A1H3VJE1"/>
<dbReference type="RefSeq" id="WP_092131292.1">
    <property type="nucleotide sequence ID" value="NZ_FNQK01000001.1"/>
</dbReference>
<organism evidence="7 8">
    <name type="scientific">Bizionia paragorgiae</name>
    <dbReference type="NCBI Taxonomy" id="283786"/>
    <lineage>
        <taxon>Bacteria</taxon>
        <taxon>Pseudomonadati</taxon>
        <taxon>Bacteroidota</taxon>
        <taxon>Flavobacteriia</taxon>
        <taxon>Flavobacteriales</taxon>
        <taxon>Flavobacteriaceae</taxon>
        <taxon>Bizionia</taxon>
    </lineage>
</organism>
<evidence type="ECO:0000256" key="4">
    <source>
        <dbReference type="ARBA" id="ARBA00023136"/>
    </source>
</evidence>
<dbReference type="Gene3D" id="2.30.30.60">
    <property type="match status" value="1"/>
</dbReference>
<feature type="transmembrane region" description="Helical" evidence="5">
    <location>
        <begin position="116"/>
        <end position="140"/>
    </location>
</feature>
<feature type="transmembrane region" description="Helical" evidence="5">
    <location>
        <begin position="12"/>
        <end position="31"/>
    </location>
</feature>
<feature type="domain" description="Mechanosensitive ion channel MscS" evidence="6">
    <location>
        <begin position="129"/>
        <end position="203"/>
    </location>
</feature>
<evidence type="ECO:0000313" key="7">
    <source>
        <dbReference type="EMBL" id="SDZ74907.1"/>
    </source>
</evidence>
<dbReference type="GO" id="GO:0008381">
    <property type="term" value="F:mechanosensitive monoatomic ion channel activity"/>
    <property type="evidence" value="ECO:0007669"/>
    <property type="project" value="InterPro"/>
</dbReference>
<accession>A0A1H3VJE1</accession>
<dbReference type="STRING" id="283786.SAMN04487990_101216"/>
<dbReference type="OrthoDB" id="9809206at2"/>
<protein>
    <submittedName>
        <fullName evidence="7">Small-conductance mechanosensitive channel</fullName>
    </submittedName>
</protein>
<dbReference type="InterPro" id="IPR023408">
    <property type="entry name" value="MscS_beta-dom_sf"/>
</dbReference>
<name>A0A1H3VJE1_BIZPA</name>
<evidence type="ECO:0000259" key="6">
    <source>
        <dbReference type="Pfam" id="PF00924"/>
    </source>
</evidence>
<dbReference type="Pfam" id="PF00924">
    <property type="entry name" value="MS_channel_2nd"/>
    <property type="match status" value="1"/>
</dbReference>
<keyword evidence="3 5" id="KW-1133">Transmembrane helix</keyword>
<proteinExistence type="predicted"/>
<dbReference type="InterPro" id="IPR045275">
    <property type="entry name" value="MscS_archaea/bacteria_type"/>
</dbReference>